<dbReference type="GO" id="GO:0005758">
    <property type="term" value="C:mitochondrial intermembrane space"/>
    <property type="evidence" value="ECO:0007669"/>
    <property type="project" value="UniProtKB-SubCell"/>
</dbReference>
<feature type="compositionally biased region" description="Basic residues" evidence="14">
    <location>
        <begin position="93"/>
        <end position="103"/>
    </location>
</feature>
<dbReference type="Pfam" id="PF00034">
    <property type="entry name" value="Cytochrom_C"/>
    <property type="match status" value="1"/>
</dbReference>
<comment type="similarity">
    <text evidence="4">Belongs to the SLX9 family.</text>
</comment>
<sequence>MPKDRRSKLTQRHQPSAKTTSRIFAVSEGQTEKLDQGKDFSGLSANELLRTTVTQPTSTPKAPAVPTKKEKQQAKHERFLQRLAAGTPPYSKSHNRRLKRKQKATLSTDLESVQKALNSIAEDILPPAAEPDGKPEDGHTARPKQVSRMIGEGKGVTLTKQQRKRALFNFPNHILHLSHSSHPSKMPFADGKADAGAKLFTTRCAQCHTTEAGGPHKVGPNLHGLFGRKTGQAAGFSYTEANIKKGVTWNEQTLFDYLENPKKYIPGTKMAFAGLKKDKDRNDLITWLRENTK</sequence>
<dbReference type="Gene3D" id="1.10.760.10">
    <property type="entry name" value="Cytochrome c-like domain"/>
    <property type="match status" value="1"/>
</dbReference>
<feature type="compositionally biased region" description="Basic and acidic residues" evidence="14">
    <location>
        <begin position="67"/>
        <end position="80"/>
    </location>
</feature>
<evidence type="ECO:0000256" key="1">
    <source>
        <dbReference type="ARBA" id="ARBA00004569"/>
    </source>
</evidence>
<dbReference type="SUPFAM" id="SSF46626">
    <property type="entry name" value="Cytochrome c"/>
    <property type="match status" value="1"/>
</dbReference>
<dbReference type="GO" id="GO:0020037">
    <property type="term" value="F:heme binding"/>
    <property type="evidence" value="ECO:0007669"/>
    <property type="project" value="InterPro"/>
</dbReference>
<dbReference type="Pfam" id="PF15341">
    <property type="entry name" value="SLX9"/>
    <property type="match status" value="1"/>
</dbReference>
<dbReference type="GO" id="GO:0030688">
    <property type="term" value="C:preribosome, small subunit precursor"/>
    <property type="evidence" value="ECO:0007669"/>
    <property type="project" value="InterPro"/>
</dbReference>
<feature type="compositionally biased region" description="Polar residues" evidence="14">
    <location>
        <begin position="50"/>
        <end position="60"/>
    </location>
</feature>
<evidence type="ECO:0000256" key="4">
    <source>
        <dbReference type="ARBA" id="ARBA00011022"/>
    </source>
</evidence>
<feature type="region of interest" description="Disordered" evidence="14">
    <location>
        <begin position="50"/>
        <end position="106"/>
    </location>
</feature>
<comment type="subcellular location">
    <subcellularLocation>
        <location evidence="1">Mitochondrion intermembrane space</location>
    </subcellularLocation>
    <subcellularLocation>
        <location evidence="2">Nucleus</location>
        <location evidence="2">Nucleolus</location>
    </subcellularLocation>
</comment>
<dbReference type="AlphaFoldDB" id="A0A8H3D8M4"/>
<keyword evidence="6" id="KW-0813">Transport</keyword>
<organism evidence="16 17">
    <name type="scientific">Rhizoctonia solani</name>
    <dbReference type="NCBI Taxonomy" id="456999"/>
    <lineage>
        <taxon>Eukaryota</taxon>
        <taxon>Fungi</taxon>
        <taxon>Dikarya</taxon>
        <taxon>Basidiomycota</taxon>
        <taxon>Agaricomycotina</taxon>
        <taxon>Agaricomycetes</taxon>
        <taxon>Cantharellales</taxon>
        <taxon>Ceratobasidiaceae</taxon>
        <taxon>Rhizoctonia</taxon>
    </lineage>
</organism>
<dbReference type="PANTHER" id="PTHR11961">
    <property type="entry name" value="CYTOCHROME C"/>
    <property type="match status" value="1"/>
</dbReference>
<dbReference type="InterPro" id="IPR036909">
    <property type="entry name" value="Cyt_c-like_dom_sf"/>
</dbReference>
<dbReference type="InterPro" id="IPR028160">
    <property type="entry name" value="Slx9-like"/>
</dbReference>
<dbReference type="GO" id="GO:0009055">
    <property type="term" value="F:electron transfer activity"/>
    <property type="evidence" value="ECO:0007669"/>
    <property type="project" value="InterPro"/>
</dbReference>
<dbReference type="InterPro" id="IPR009056">
    <property type="entry name" value="Cyt_c-like_dom"/>
</dbReference>
<keyword evidence="12" id="KW-0539">Nucleus</keyword>
<dbReference type="PROSITE" id="PS51007">
    <property type="entry name" value="CYTC"/>
    <property type="match status" value="1"/>
</dbReference>
<proteinExistence type="inferred from homology"/>
<evidence type="ECO:0000313" key="17">
    <source>
        <dbReference type="Proteomes" id="UP000663853"/>
    </source>
</evidence>
<evidence type="ECO:0000256" key="12">
    <source>
        <dbReference type="ARBA" id="ARBA00023242"/>
    </source>
</evidence>
<feature type="region of interest" description="Disordered" evidence="14">
    <location>
        <begin position="125"/>
        <end position="146"/>
    </location>
</feature>
<dbReference type="InterPro" id="IPR002327">
    <property type="entry name" value="Cyt_c_1A/1B"/>
</dbReference>
<evidence type="ECO:0000259" key="15">
    <source>
        <dbReference type="PROSITE" id="PS51007"/>
    </source>
</evidence>
<gene>
    <name evidence="16" type="ORF">RDB_LOCUS136372</name>
</gene>
<evidence type="ECO:0000256" key="14">
    <source>
        <dbReference type="SAM" id="MobiDB-lite"/>
    </source>
</evidence>
<evidence type="ECO:0000256" key="13">
    <source>
        <dbReference type="PROSITE-ProRule" id="PRU00433"/>
    </source>
</evidence>
<feature type="compositionally biased region" description="Basic and acidic residues" evidence="14">
    <location>
        <begin position="131"/>
        <end position="140"/>
    </location>
</feature>
<comment type="caution">
    <text evidence="16">The sequence shown here is derived from an EMBL/GenBank/DDBJ whole genome shotgun (WGS) entry which is preliminary data.</text>
</comment>
<keyword evidence="10" id="KW-0249">Electron transport</keyword>
<dbReference type="EMBL" id="CAJMXA010003789">
    <property type="protein sequence ID" value="CAE6515872.1"/>
    <property type="molecule type" value="Genomic_DNA"/>
</dbReference>
<feature type="domain" description="Cytochrome c" evidence="15">
    <location>
        <begin position="191"/>
        <end position="292"/>
    </location>
</feature>
<name>A0A8H3D8M4_9AGAM</name>
<dbReference type="GO" id="GO:0000462">
    <property type="term" value="P:maturation of SSU-rRNA from tricistronic rRNA transcript (SSU-rRNA, 5.8S rRNA, LSU-rRNA)"/>
    <property type="evidence" value="ECO:0007669"/>
    <property type="project" value="InterPro"/>
</dbReference>
<feature type="compositionally biased region" description="Basic residues" evidence="14">
    <location>
        <begin position="1"/>
        <end position="11"/>
    </location>
</feature>
<evidence type="ECO:0000256" key="10">
    <source>
        <dbReference type="ARBA" id="ARBA00022982"/>
    </source>
</evidence>
<accession>A0A8H3D8M4</accession>
<evidence type="ECO:0000256" key="8">
    <source>
        <dbReference type="ARBA" id="ARBA00022660"/>
    </source>
</evidence>
<dbReference type="Proteomes" id="UP000663853">
    <property type="component" value="Unassembled WGS sequence"/>
</dbReference>
<dbReference type="FunFam" id="1.10.760.10:FF:000001">
    <property type="entry name" value="Cytochrome c iso-1"/>
    <property type="match status" value="1"/>
</dbReference>
<evidence type="ECO:0000256" key="5">
    <source>
        <dbReference type="ARBA" id="ARBA00021321"/>
    </source>
</evidence>
<keyword evidence="7 13" id="KW-0349">Heme</keyword>
<evidence type="ECO:0000313" key="16">
    <source>
        <dbReference type="EMBL" id="CAE6515872.1"/>
    </source>
</evidence>
<evidence type="ECO:0000256" key="2">
    <source>
        <dbReference type="ARBA" id="ARBA00004604"/>
    </source>
</evidence>
<dbReference type="GO" id="GO:0030686">
    <property type="term" value="C:90S preribosome"/>
    <property type="evidence" value="ECO:0007669"/>
    <property type="project" value="InterPro"/>
</dbReference>
<keyword evidence="11 13" id="KW-0408">Iron</keyword>
<comment type="similarity">
    <text evidence="3">Belongs to the cytochrome c family.</text>
</comment>
<evidence type="ECO:0000256" key="9">
    <source>
        <dbReference type="ARBA" id="ARBA00022723"/>
    </source>
</evidence>
<keyword evidence="9 13" id="KW-0479">Metal-binding</keyword>
<keyword evidence="8" id="KW-0679">Respiratory chain</keyword>
<feature type="compositionally biased region" description="Polar residues" evidence="14">
    <location>
        <begin position="12"/>
        <end position="22"/>
    </location>
</feature>
<feature type="region of interest" description="Disordered" evidence="14">
    <location>
        <begin position="1"/>
        <end position="22"/>
    </location>
</feature>
<protein>
    <recommendedName>
        <fullName evidence="5">Ribosome biogenesis protein SLX9</fullName>
    </recommendedName>
</protein>
<evidence type="ECO:0000256" key="6">
    <source>
        <dbReference type="ARBA" id="ARBA00022448"/>
    </source>
</evidence>
<evidence type="ECO:0000256" key="7">
    <source>
        <dbReference type="ARBA" id="ARBA00022617"/>
    </source>
</evidence>
<dbReference type="GO" id="GO:0005730">
    <property type="term" value="C:nucleolus"/>
    <property type="evidence" value="ECO:0007669"/>
    <property type="project" value="UniProtKB-SubCell"/>
</dbReference>
<dbReference type="PRINTS" id="PR00604">
    <property type="entry name" value="CYTCHRMECIAB"/>
</dbReference>
<evidence type="ECO:0000256" key="11">
    <source>
        <dbReference type="ARBA" id="ARBA00023004"/>
    </source>
</evidence>
<dbReference type="GO" id="GO:0046872">
    <property type="term" value="F:metal ion binding"/>
    <property type="evidence" value="ECO:0007669"/>
    <property type="project" value="UniProtKB-KW"/>
</dbReference>
<reference evidence="16" key="1">
    <citation type="submission" date="2021-01" db="EMBL/GenBank/DDBJ databases">
        <authorList>
            <person name="Kaushik A."/>
        </authorList>
    </citation>
    <scope>NUCLEOTIDE SEQUENCE</scope>
    <source>
        <strain evidence="16">AG6-10EEA</strain>
    </source>
</reference>
<evidence type="ECO:0000256" key="3">
    <source>
        <dbReference type="ARBA" id="ARBA00006488"/>
    </source>
</evidence>